<gene>
    <name evidence="2" type="ORF">IAA96_01565</name>
</gene>
<comment type="caution">
    <text evidence="2">The sequence shown here is derived from an EMBL/GenBank/DDBJ whole genome shotgun (WGS) entry which is preliminary data.</text>
</comment>
<sequence length="140" mass="15660">MKFSRVPRVWYLIFLSYEILRTGFLSFRVLAPLSGVPDAGGIFVYAALPALCFIPAMYLMLAVRENAFVFCLHFLVLVKGLSVLAFAALILRILTVPVSAFFVSPQFSDFTAAFYAIILFVPGDLVSFIFCLRRRSKLCG</sequence>
<evidence type="ECO:0000256" key="1">
    <source>
        <dbReference type="SAM" id="Phobius"/>
    </source>
</evidence>
<organism evidence="2 3">
    <name type="scientific">Candidatus Avitreponema avistercoris</name>
    <dbReference type="NCBI Taxonomy" id="2840705"/>
    <lineage>
        <taxon>Bacteria</taxon>
        <taxon>Pseudomonadati</taxon>
        <taxon>Spirochaetota</taxon>
        <taxon>Spirochaetia</taxon>
        <taxon>Spirochaetales</taxon>
        <taxon>Candidatus Avitreponema</taxon>
    </lineage>
</organism>
<evidence type="ECO:0000313" key="2">
    <source>
        <dbReference type="EMBL" id="MBO8449775.1"/>
    </source>
</evidence>
<proteinExistence type="predicted"/>
<protein>
    <submittedName>
        <fullName evidence="2">Uncharacterized protein</fullName>
    </submittedName>
</protein>
<accession>A0A9D9HD33</accession>
<feature type="transmembrane region" description="Helical" evidence="1">
    <location>
        <begin position="9"/>
        <end position="30"/>
    </location>
</feature>
<dbReference type="EMBL" id="JADIMS010000029">
    <property type="protein sequence ID" value="MBO8449775.1"/>
    <property type="molecule type" value="Genomic_DNA"/>
</dbReference>
<keyword evidence="1" id="KW-0812">Transmembrane</keyword>
<keyword evidence="1" id="KW-0472">Membrane</keyword>
<evidence type="ECO:0000313" key="3">
    <source>
        <dbReference type="Proteomes" id="UP000823616"/>
    </source>
</evidence>
<feature type="transmembrane region" description="Helical" evidence="1">
    <location>
        <begin position="68"/>
        <end position="93"/>
    </location>
</feature>
<reference evidence="2" key="2">
    <citation type="journal article" date="2021" name="PeerJ">
        <title>Extensive microbial diversity within the chicken gut microbiome revealed by metagenomics and culture.</title>
        <authorList>
            <person name="Gilroy R."/>
            <person name="Ravi A."/>
            <person name="Getino M."/>
            <person name="Pursley I."/>
            <person name="Horton D.L."/>
            <person name="Alikhan N.F."/>
            <person name="Baker D."/>
            <person name="Gharbi K."/>
            <person name="Hall N."/>
            <person name="Watson M."/>
            <person name="Adriaenssens E.M."/>
            <person name="Foster-Nyarko E."/>
            <person name="Jarju S."/>
            <person name="Secka A."/>
            <person name="Antonio M."/>
            <person name="Oren A."/>
            <person name="Chaudhuri R.R."/>
            <person name="La Ragione R."/>
            <person name="Hildebrand F."/>
            <person name="Pallen M.J."/>
        </authorList>
    </citation>
    <scope>NUCLEOTIDE SEQUENCE</scope>
    <source>
        <strain evidence="2">B3-4054</strain>
    </source>
</reference>
<dbReference type="AlphaFoldDB" id="A0A9D9HD33"/>
<name>A0A9D9HD33_9SPIR</name>
<dbReference type="Proteomes" id="UP000823616">
    <property type="component" value="Unassembled WGS sequence"/>
</dbReference>
<keyword evidence="1" id="KW-1133">Transmembrane helix</keyword>
<feature type="transmembrane region" description="Helical" evidence="1">
    <location>
        <begin position="42"/>
        <end position="61"/>
    </location>
</feature>
<feature type="transmembrane region" description="Helical" evidence="1">
    <location>
        <begin position="113"/>
        <end position="132"/>
    </location>
</feature>
<reference evidence="2" key="1">
    <citation type="submission" date="2020-10" db="EMBL/GenBank/DDBJ databases">
        <authorList>
            <person name="Gilroy R."/>
        </authorList>
    </citation>
    <scope>NUCLEOTIDE SEQUENCE</scope>
    <source>
        <strain evidence="2">B3-4054</strain>
    </source>
</reference>